<keyword evidence="1" id="KW-0812">Transmembrane</keyword>
<dbReference type="EMBL" id="GBXM01019329">
    <property type="protein sequence ID" value="JAH89248.1"/>
    <property type="molecule type" value="Transcribed_RNA"/>
</dbReference>
<name>A0A0E9WIG6_ANGAN</name>
<keyword evidence="1" id="KW-1133">Transmembrane helix</keyword>
<accession>A0A0E9WIG6</accession>
<reference evidence="2" key="1">
    <citation type="submission" date="2014-11" db="EMBL/GenBank/DDBJ databases">
        <authorList>
            <person name="Amaro Gonzalez C."/>
        </authorList>
    </citation>
    <scope>NUCLEOTIDE SEQUENCE</scope>
</reference>
<keyword evidence="1" id="KW-0472">Membrane</keyword>
<evidence type="ECO:0000313" key="2">
    <source>
        <dbReference type="EMBL" id="JAH89248.1"/>
    </source>
</evidence>
<protein>
    <submittedName>
        <fullName evidence="2">Uncharacterized protein</fullName>
    </submittedName>
</protein>
<feature type="transmembrane region" description="Helical" evidence="1">
    <location>
        <begin position="6"/>
        <end position="29"/>
    </location>
</feature>
<organism evidence="2">
    <name type="scientific">Anguilla anguilla</name>
    <name type="common">European freshwater eel</name>
    <name type="synonym">Muraena anguilla</name>
    <dbReference type="NCBI Taxonomy" id="7936"/>
    <lineage>
        <taxon>Eukaryota</taxon>
        <taxon>Metazoa</taxon>
        <taxon>Chordata</taxon>
        <taxon>Craniata</taxon>
        <taxon>Vertebrata</taxon>
        <taxon>Euteleostomi</taxon>
        <taxon>Actinopterygii</taxon>
        <taxon>Neopterygii</taxon>
        <taxon>Teleostei</taxon>
        <taxon>Anguilliformes</taxon>
        <taxon>Anguillidae</taxon>
        <taxon>Anguilla</taxon>
    </lineage>
</organism>
<reference evidence="2" key="2">
    <citation type="journal article" date="2015" name="Fish Shellfish Immunol.">
        <title>Early steps in the European eel (Anguilla anguilla)-Vibrio vulnificus interaction in the gills: Role of the RtxA13 toxin.</title>
        <authorList>
            <person name="Callol A."/>
            <person name="Pajuelo D."/>
            <person name="Ebbesson L."/>
            <person name="Teles M."/>
            <person name="MacKenzie S."/>
            <person name="Amaro C."/>
        </authorList>
    </citation>
    <scope>NUCLEOTIDE SEQUENCE</scope>
</reference>
<evidence type="ECO:0000256" key="1">
    <source>
        <dbReference type="SAM" id="Phobius"/>
    </source>
</evidence>
<proteinExistence type="predicted"/>
<sequence length="32" mass="3635">MKVYVIILNVSVFNGVLYMTDLLIVCMSVEDI</sequence>
<dbReference type="AlphaFoldDB" id="A0A0E9WIG6"/>